<dbReference type="RefSeq" id="XP_040729405.1">
    <property type="nucleotide sequence ID" value="XM_040881868.1"/>
</dbReference>
<feature type="compositionally biased region" description="Low complexity" evidence="9">
    <location>
        <begin position="224"/>
        <end position="320"/>
    </location>
</feature>
<evidence type="ECO:0000256" key="7">
    <source>
        <dbReference type="ARBA" id="ARBA00023157"/>
    </source>
</evidence>
<dbReference type="GeneID" id="63790117"/>
<feature type="compositionally biased region" description="Low complexity" evidence="9">
    <location>
        <begin position="84"/>
        <end position="99"/>
    </location>
</feature>
<keyword evidence="13" id="KW-1185">Reference proteome</keyword>
<accession>A0A364KMV0</accession>
<keyword evidence="4" id="KW-0964">Secreted</keyword>
<keyword evidence="7" id="KW-1015">Disulfide bond</keyword>
<keyword evidence="5" id="KW-0325">Glycoprotein</keyword>
<dbReference type="EMBL" id="MIKG01000001">
    <property type="protein sequence ID" value="RAO64888.1"/>
    <property type="molecule type" value="Genomic_DNA"/>
</dbReference>
<evidence type="ECO:0000256" key="10">
    <source>
        <dbReference type="SAM" id="SignalP"/>
    </source>
</evidence>
<dbReference type="OrthoDB" id="4227346at2759"/>
<comment type="caution">
    <text evidence="12">The sequence shown here is derived from an EMBL/GenBank/DDBJ whole genome shotgun (WGS) entry which is preliminary data.</text>
</comment>
<dbReference type="Proteomes" id="UP000249363">
    <property type="component" value="Unassembled WGS sequence"/>
</dbReference>
<evidence type="ECO:0000256" key="9">
    <source>
        <dbReference type="SAM" id="MobiDB-lite"/>
    </source>
</evidence>
<dbReference type="InterPro" id="IPR008427">
    <property type="entry name" value="Extracellular_membr_CFEM_dom"/>
</dbReference>
<sequence>MKFSSVSAVAAFLAVQQVSASWDTESCFPSPSNCDNKCTSTQNGGWDWSWLSPGQSLQNYDGFGFSGFSCSERSSGKGKRTSDKCISGSISKSGKGSSPSISCDGDVDAFSITHFSVYTDKDTDVNFNFGMPDGSKCSFTHKCGSEGTDVSNDQCGGATSVSWTIPDHSDVDDCGFGIYSIGFDCSPSTGGHTTTSSRGSHSTVPVSVPVVSVPTTTPVSIPVTVPGVSTEAAPTTAPAGPSTTPCTTTPGATGVPGTTAPGTSVPASTPGSSAPGTTAPSTSIPASIPGSSAPGTSVPASTPGASAPGSSAPGTSVAPGTSAAPTSVVPGTSVVGQSSPAVSSPGAVSTAPVQSFSTSTVYTTTEVTITSCAPTVTNCPAESKTVVTQTIAVSTTICPVTATETGVPGAASTAPAGAASSTSPAGTSPTSSPAPGSDSCPSVVPKCINTWLPSTCTDNTDVSCYCPSSNATSAIISCIQAWSSDSDELSTALSYFTGICSGYIPGNPGIVTAVPTTITLGPTPAPSGTAAATSVPCTTITYSSSTWTVPQVAFTTATATGVGATPTVGLVGVTSVPAPANTQPVAAVTTLATKTSAVPGVAGATGSKTPTASSTLKPFTGAAVPGAIVSRQGMLLTGAMGMLTLFL</sequence>
<evidence type="ECO:0000256" key="5">
    <source>
        <dbReference type="ARBA" id="ARBA00022622"/>
    </source>
</evidence>
<feature type="chain" id="PRO_5016826685" description="CFEM domain-containing protein" evidence="10">
    <location>
        <begin position="21"/>
        <end position="647"/>
    </location>
</feature>
<keyword evidence="8" id="KW-0449">Lipoprotein</keyword>
<evidence type="ECO:0000256" key="6">
    <source>
        <dbReference type="ARBA" id="ARBA00022729"/>
    </source>
</evidence>
<proteinExistence type="inferred from homology"/>
<protein>
    <recommendedName>
        <fullName evidence="11">CFEM domain-containing protein</fullName>
    </recommendedName>
</protein>
<evidence type="ECO:0000313" key="13">
    <source>
        <dbReference type="Proteomes" id="UP000249363"/>
    </source>
</evidence>
<keyword evidence="5" id="KW-0472">Membrane</keyword>
<organism evidence="12 13">
    <name type="scientific">Talaromyces amestolkiae</name>
    <dbReference type="NCBI Taxonomy" id="1196081"/>
    <lineage>
        <taxon>Eukaryota</taxon>
        <taxon>Fungi</taxon>
        <taxon>Dikarya</taxon>
        <taxon>Ascomycota</taxon>
        <taxon>Pezizomycotina</taxon>
        <taxon>Eurotiomycetes</taxon>
        <taxon>Eurotiomycetidae</taxon>
        <taxon>Eurotiales</taxon>
        <taxon>Trichocomaceae</taxon>
        <taxon>Talaromyces</taxon>
        <taxon>Talaromyces sect. Talaromyces</taxon>
    </lineage>
</organism>
<feature type="compositionally biased region" description="Low complexity" evidence="9">
    <location>
        <begin position="409"/>
        <end position="437"/>
    </location>
</feature>
<evidence type="ECO:0000256" key="4">
    <source>
        <dbReference type="ARBA" id="ARBA00022525"/>
    </source>
</evidence>
<keyword evidence="5" id="KW-0336">GPI-anchor</keyword>
<evidence type="ECO:0000256" key="3">
    <source>
        <dbReference type="ARBA" id="ARBA00010031"/>
    </source>
</evidence>
<feature type="compositionally biased region" description="Low complexity" evidence="9">
    <location>
        <begin position="333"/>
        <end position="353"/>
    </location>
</feature>
<evidence type="ECO:0000256" key="1">
    <source>
        <dbReference type="ARBA" id="ARBA00004589"/>
    </source>
</evidence>
<dbReference type="GO" id="GO:0005576">
    <property type="term" value="C:extracellular region"/>
    <property type="evidence" value="ECO:0007669"/>
    <property type="project" value="UniProtKB-SubCell"/>
</dbReference>
<feature type="domain" description="CFEM" evidence="11">
    <location>
        <begin position="438"/>
        <end position="501"/>
    </location>
</feature>
<feature type="region of interest" description="Disordered" evidence="9">
    <location>
        <begin position="73"/>
        <end position="99"/>
    </location>
</feature>
<evidence type="ECO:0000256" key="2">
    <source>
        <dbReference type="ARBA" id="ARBA00004613"/>
    </source>
</evidence>
<name>A0A364KMV0_TALAM</name>
<dbReference type="GO" id="GO:0098552">
    <property type="term" value="C:side of membrane"/>
    <property type="evidence" value="ECO:0007669"/>
    <property type="project" value="UniProtKB-KW"/>
</dbReference>
<feature type="signal peptide" evidence="10">
    <location>
        <begin position="1"/>
        <end position="20"/>
    </location>
</feature>
<dbReference type="AlphaFoldDB" id="A0A364KMV0"/>
<dbReference type="STRING" id="1196081.A0A364KMV0"/>
<evidence type="ECO:0000259" key="11">
    <source>
        <dbReference type="Pfam" id="PF05730"/>
    </source>
</evidence>
<feature type="region of interest" description="Disordered" evidence="9">
    <location>
        <begin position="409"/>
        <end position="439"/>
    </location>
</feature>
<evidence type="ECO:0000313" key="12">
    <source>
        <dbReference type="EMBL" id="RAO64888.1"/>
    </source>
</evidence>
<dbReference type="Pfam" id="PF05730">
    <property type="entry name" value="CFEM"/>
    <property type="match status" value="1"/>
</dbReference>
<comment type="similarity">
    <text evidence="3">Belongs to the RBT5 family.</text>
</comment>
<feature type="region of interest" description="Disordered" evidence="9">
    <location>
        <begin position="224"/>
        <end position="353"/>
    </location>
</feature>
<comment type="subcellular location">
    <subcellularLocation>
        <location evidence="1">Membrane</location>
        <topology evidence="1">Lipid-anchor</topology>
        <topology evidence="1">GPI-anchor</topology>
    </subcellularLocation>
    <subcellularLocation>
        <location evidence="2">Secreted</location>
    </subcellularLocation>
</comment>
<evidence type="ECO:0000256" key="8">
    <source>
        <dbReference type="ARBA" id="ARBA00023288"/>
    </source>
</evidence>
<gene>
    <name evidence="12" type="ORF">BHQ10_000900</name>
</gene>
<reference evidence="12 13" key="1">
    <citation type="journal article" date="2017" name="Biotechnol. Biofuels">
        <title>Differential beta-glucosidase expression as a function of carbon source availability in Talaromyces amestolkiae: a genomic and proteomic approach.</title>
        <authorList>
            <person name="de Eugenio L.I."/>
            <person name="Mendez-Liter J.A."/>
            <person name="Nieto-Dominguez M."/>
            <person name="Alonso L."/>
            <person name="Gil-Munoz J."/>
            <person name="Barriuso J."/>
            <person name="Prieto A."/>
            <person name="Martinez M.J."/>
        </authorList>
    </citation>
    <scope>NUCLEOTIDE SEQUENCE [LARGE SCALE GENOMIC DNA]</scope>
    <source>
        <strain evidence="12 13">CIB</strain>
    </source>
</reference>
<keyword evidence="6 10" id="KW-0732">Signal</keyword>